<evidence type="ECO:0008006" key="4">
    <source>
        <dbReference type="Google" id="ProtNLM"/>
    </source>
</evidence>
<name>A0ABN4HT20_9BURK</name>
<reference evidence="3" key="1">
    <citation type="journal article" date="2015" name="Genome Announc.">
        <title>Complete Genome Sequence of Herbaspirillum hiltneri N3 (DSM 17495), Isolated from Surface-Sterilized Wheat Roots.</title>
        <authorList>
            <person name="Guizelini D."/>
            <person name="Saizaki P.M."/>
            <person name="Coimbra N.A."/>
            <person name="Weiss V.A."/>
            <person name="Faoro H."/>
            <person name="Sfeir M.Z."/>
            <person name="Baura V.A."/>
            <person name="Monteiro R.A."/>
            <person name="Chubatsu L.S."/>
            <person name="Souza E.M."/>
            <person name="Cruz L.M."/>
            <person name="Pedrosa F.O."/>
            <person name="Raittz R.T."/>
            <person name="Marchaukoski J.N."/>
            <person name="Steffens M.B."/>
        </authorList>
    </citation>
    <scope>NUCLEOTIDE SEQUENCE [LARGE SCALE GENOMIC DNA]</scope>
    <source>
        <strain evidence="3">N3</strain>
    </source>
</reference>
<evidence type="ECO:0000256" key="1">
    <source>
        <dbReference type="SAM" id="Phobius"/>
    </source>
</evidence>
<evidence type="ECO:0000313" key="2">
    <source>
        <dbReference type="EMBL" id="AKZ61292.1"/>
    </source>
</evidence>
<accession>A0ABN4HT20</accession>
<feature type="transmembrane region" description="Helical" evidence="1">
    <location>
        <begin position="53"/>
        <end position="71"/>
    </location>
</feature>
<feature type="transmembrane region" description="Helical" evidence="1">
    <location>
        <begin position="77"/>
        <end position="97"/>
    </location>
</feature>
<organism evidence="2 3">
    <name type="scientific">Herbaspirillum hiltneri N3</name>
    <dbReference type="NCBI Taxonomy" id="1262470"/>
    <lineage>
        <taxon>Bacteria</taxon>
        <taxon>Pseudomonadati</taxon>
        <taxon>Pseudomonadota</taxon>
        <taxon>Betaproteobacteria</taxon>
        <taxon>Burkholderiales</taxon>
        <taxon>Oxalobacteraceae</taxon>
        <taxon>Herbaspirillum</taxon>
    </lineage>
</organism>
<protein>
    <recommendedName>
        <fullName evidence="4">DUF3325 domain-containing protein</fullName>
    </recommendedName>
</protein>
<dbReference type="EMBL" id="CP011409">
    <property type="protein sequence ID" value="AKZ61292.1"/>
    <property type="molecule type" value="Genomic_DNA"/>
</dbReference>
<dbReference type="Proteomes" id="UP000063429">
    <property type="component" value="Chromosome"/>
</dbReference>
<keyword evidence="3" id="KW-1185">Reference proteome</keyword>
<keyword evidence="1" id="KW-0472">Membrane</keyword>
<feature type="transmembrane region" description="Helical" evidence="1">
    <location>
        <begin position="6"/>
        <end position="29"/>
    </location>
</feature>
<keyword evidence="1" id="KW-1133">Transmembrane helix</keyword>
<dbReference type="Pfam" id="PF11804">
    <property type="entry name" value="DUF3325"/>
    <property type="match status" value="1"/>
</dbReference>
<gene>
    <name evidence="2" type="ORF">F506_00190</name>
</gene>
<evidence type="ECO:0000313" key="3">
    <source>
        <dbReference type="Proteomes" id="UP000063429"/>
    </source>
</evidence>
<sequence>MNLAELIPLPFLATLALTYSAWVALSLAMDRHYADIHGRSAEPSAMLRRRSRLLARLALVVAFAVCVRDSGWGIGPVAWLGTMTIAALLIVLQLCYAPRSLLRTGKPALWVAGLLTIAALVT</sequence>
<keyword evidence="1" id="KW-0812">Transmembrane</keyword>
<dbReference type="InterPro" id="IPR021762">
    <property type="entry name" value="DUF3325"/>
</dbReference>
<proteinExistence type="predicted"/>